<comment type="caution">
    <text evidence="3">The sequence shown here is derived from an EMBL/GenBank/DDBJ whole genome shotgun (WGS) entry which is preliminary data.</text>
</comment>
<dbReference type="SUPFAM" id="SSF56672">
    <property type="entry name" value="DNA/RNA polymerases"/>
    <property type="match status" value="1"/>
</dbReference>
<dbReference type="InterPro" id="IPR021109">
    <property type="entry name" value="Peptidase_aspartic_dom_sf"/>
</dbReference>
<evidence type="ECO:0000259" key="1">
    <source>
        <dbReference type="Pfam" id="PF17921"/>
    </source>
</evidence>
<keyword evidence="3" id="KW-0808">Transferase</keyword>
<protein>
    <submittedName>
        <fullName evidence="3">Putative reverse transcriptase domain-containing protein</fullName>
    </submittedName>
</protein>
<reference evidence="3" key="1">
    <citation type="journal article" date="2019" name="Sci. Rep.">
        <title>Draft genome of Tanacetum cinerariifolium, the natural source of mosquito coil.</title>
        <authorList>
            <person name="Yamashiro T."/>
            <person name="Shiraishi A."/>
            <person name="Satake H."/>
            <person name="Nakayama K."/>
        </authorList>
    </citation>
    <scope>NUCLEOTIDE SEQUENCE</scope>
</reference>
<dbReference type="PROSITE" id="PS00141">
    <property type="entry name" value="ASP_PROTEASE"/>
    <property type="match status" value="1"/>
</dbReference>
<dbReference type="GO" id="GO:0006508">
    <property type="term" value="P:proteolysis"/>
    <property type="evidence" value="ECO:0007669"/>
    <property type="project" value="InterPro"/>
</dbReference>
<dbReference type="Pfam" id="PF17921">
    <property type="entry name" value="Integrase_H2C2"/>
    <property type="match status" value="1"/>
</dbReference>
<evidence type="ECO:0000313" key="3">
    <source>
        <dbReference type="EMBL" id="GEY93880.1"/>
    </source>
</evidence>
<dbReference type="Pfam" id="PF24626">
    <property type="entry name" value="SH3_Tf2-1"/>
    <property type="match status" value="1"/>
</dbReference>
<dbReference type="Gene3D" id="1.10.340.70">
    <property type="match status" value="1"/>
</dbReference>
<keyword evidence="3" id="KW-0695">RNA-directed DNA polymerase</keyword>
<organism evidence="3">
    <name type="scientific">Tanacetum cinerariifolium</name>
    <name type="common">Dalmatian daisy</name>
    <name type="synonym">Chrysanthemum cinerariifolium</name>
    <dbReference type="NCBI Taxonomy" id="118510"/>
    <lineage>
        <taxon>Eukaryota</taxon>
        <taxon>Viridiplantae</taxon>
        <taxon>Streptophyta</taxon>
        <taxon>Embryophyta</taxon>
        <taxon>Tracheophyta</taxon>
        <taxon>Spermatophyta</taxon>
        <taxon>Magnoliopsida</taxon>
        <taxon>eudicotyledons</taxon>
        <taxon>Gunneridae</taxon>
        <taxon>Pentapetalae</taxon>
        <taxon>asterids</taxon>
        <taxon>campanulids</taxon>
        <taxon>Asterales</taxon>
        <taxon>Asteraceae</taxon>
        <taxon>Asteroideae</taxon>
        <taxon>Anthemideae</taxon>
        <taxon>Anthemidinae</taxon>
        <taxon>Tanacetum</taxon>
    </lineage>
</organism>
<dbReference type="AlphaFoldDB" id="A0A699HYM8"/>
<feature type="non-terminal residue" evidence="3">
    <location>
        <position position="1"/>
    </location>
</feature>
<gene>
    <name evidence="3" type="ORF">Tci_465854</name>
</gene>
<feature type="domain" description="Integrase zinc-binding" evidence="1">
    <location>
        <begin position="404"/>
        <end position="458"/>
    </location>
</feature>
<dbReference type="InterPro" id="IPR032567">
    <property type="entry name" value="RTL1-rel"/>
</dbReference>
<dbReference type="PANTHER" id="PTHR15503:SF45">
    <property type="entry name" value="RNA-DIRECTED DNA POLYMERASE HOMOLOG"/>
    <property type="match status" value="1"/>
</dbReference>
<dbReference type="GO" id="GO:0003964">
    <property type="term" value="F:RNA-directed DNA polymerase activity"/>
    <property type="evidence" value="ECO:0007669"/>
    <property type="project" value="UniProtKB-KW"/>
</dbReference>
<dbReference type="Gene3D" id="2.40.70.10">
    <property type="entry name" value="Acid Proteases"/>
    <property type="match status" value="1"/>
</dbReference>
<dbReference type="InterPro" id="IPR043502">
    <property type="entry name" value="DNA/RNA_pol_sf"/>
</dbReference>
<dbReference type="SUPFAM" id="SSF50630">
    <property type="entry name" value="Acid proteases"/>
    <property type="match status" value="1"/>
</dbReference>
<dbReference type="PANTHER" id="PTHR15503">
    <property type="entry name" value="LDOC1 RELATED"/>
    <property type="match status" value="1"/>
</dbReference>
<accession>A0A699HYM8</accession>
<sequence length="618" mass="71323">SHVTTVGLDFAYAMTWTNQRKKITDKYCPRGEIKKLEGFGDKTPYGGSKPLCPKYNYHHDGQCASKCHKCNRVGHLARDYRSAVYFKRECPNLKNDNRVNQAGNGNAPAKVYTVGHARTNPDSNVVTGTFLLNNRYASILFDTGADKSFVSTAFSSQIDISPTSLDHYYDVELADGRIIGLNTILRGYTLNFLNHPFNIDLMPVELSSFDAIIGMDWLTKYQAKRPRNKTRLNIISCTKMQKYILEGCHVFLVHVTTKESEDKSKKKRPEDVPIVRDFPELFPEYLSGLPLTRQVEFHIDLIPGAAPIARTPYRLAPSEMKEVSDQLKELSDKGFIRPISSPWGAPIPKVHFLGHVIESQGIHVDPAKIKFIKDWASPKTPKEIHQFLGLAGYYRRSWFPCDGDLRTMIMHKSHKSKYSIHPGSDKMYQDMKMLYWWPNMKDDIATYVSKCLTYAKIKDGHQRPSGLLIQPEIPQWKCDNITMDFITKLPKTSQGGHFRRLWVLKKVGFVAYKLVLSQELRRVHSTFHISNLKKCYADEPLAVTLDGLRFDGKIHFLEERVEIMDQQFKRLKRSRILIVKVRWYSRRGPEFTWERKEQFQKRYPHLFTKTPPPSRVAS</sequence>
<keyword evidence="3" id="KW-0548">Nucleotidyltransferase</keyword>
<dbReference type="InterPro" id="IPR001969">
    <property type="entry name" value="Aspartic_peptidase_AS"/>
</dbReference>
<dbReference type="Pfam" id="PF08284">
    <property type="entry name" value="RVP_2"/>
    <property type="match status" value="1"/>
</dbReference>
<dbReference type="EMBL" id="BKCJ010224421">
    <property type="protein sequence ID" value="GEY93880.1"/>
    <property type="molecule type" value="Genomic_DNA"/>
</dbReference>
<proteinExistence type="predicted"/>
<dbReference type="CDD" id="cd00303">
    <property type="entry name" value="retropepsin_like"/>
    <property type="match status" value="1"/>
</dbReference>
<dbReference type="InterPro" id="IPR041588">
    <property type="entry name" value="Integrase_H2C2"/>
</dbReference>
<name>A0A699HYM8_TANCI</name>
<dbReference type="GO" id="GO:0004190">
    <property type="term" value="F:aspartic-type endopeptidase activity"/>
    <property type="evidence" value="ECO:0007669"/>
    <property type="project" value="InterPro"/>
</dbReference>
<feature type="domain" description="Tf2-1-like SH3-like" evidence="2">
    <location>
        <begin position="503"/>
        <end position="535"/>
    </location>
</feature>
<dbReference type="Gene3D" id="3.10.10.10">
    <property type="entry name" value="HIV Type 1 Reverse Transcriptase, subunit A, domain 1"/>
    <property type="match status" value="1"/>
</dbReference>
<dbReference type="InterPro" id="IPR056924">
    <property type="entry name" value="SH3_Tf2-1"/>
</dbReference>
<evidence type="ECO:0000259" key="2">
    <source>
        <dbReference type="Pfam" id="PF24626"/>
    </source>
</evidence>